<dbReference type="NCBIfam" id="TIGR00016">
    <property type="entry name" value="ackA"/>
    <property type="match status" value="1"/>
</dbReference>
<reference evidence="9" key="1">
    <citation type="journal article" date="2019" name="Int. J. Syst. Evol. Microbiol.">
        <title>The Global Catalogue of Microorganisms (GCM) 10K type strain sequencing project: providing services to taxonomists for standard genome sequencing and annotation.</title>
        <authorList>
            <consortium name="The Broad Institute Genomics Platform"/>
            <consortium name="The Broad Institute Genome Sequencing Center for Infectious Disease"/>
            <person name="Wu L."/>
            <person name="Ma J."/>
        </authorList>
    </citation>
    <scope>NUCLEOTIDE SEQUENCE [LARGE SCALE GENOMIC DNA]</scope>
    <source>
        <strain evidence="9">CGMCC 4.6997</strain>
    </source>
</reference>
<comment type="catalytic activity">
    <reaction evidence="6">
        <text>acetate + ATP = acetyl phosphate + ADP</text>
        <dbReference type="Rhea" id="RHEA:11352"/>
        <dbReference type="ChEBI" id="CHEBI:22191"/>
        <dbReference type="ChEBI" id="CHEBI:30089"/>
        <dbReference type="ChEBI" id="CHEBI:30616"/>
        <dbReference type="ChEBI" id="CHEBI:456216"/>
        <dbReference type="EC" id="2.7.2.1"/>
    </reaction>
</comment>
<dbReference type="InterPro" id="IPR023865">
    <property type="entry name" value="Aliphatic_acid_kinase_CS"/>
</dbReference>
<feature type="binding site" evidence="6">
    <location>
        <begin position="306"/>
        <end position="310"/>
    </location>
    <ligand>
        <name>ATP</name>
        <dbReference type="ChEBI" id="CHEBI:30616"/>
    </ligand>
</feature>
<feature type="site" description="Transition state stabilizer" evidence="6">
    <location>
        <position position="217"/>
    </location>
</feature>
<evidence type="ECO:0000313" key="9">
    <source>
        <dbReference type="Proteomes" id="UP001596039"/>
    </source>
</evidence>
<evidence type="ECO:0000256" key="7">
    <source>
        <dbReference type="RuleBase" id="RU003835"/>
    </source>
</evidence>
<dbReference type="InterPro" id="IPR004372">
    <property type="entry name" value="Ac/propionate_kinase"/>
</dbReference>
<dbReference type="CDD" id="cd24010">
    <property type="entry name" value="ASKHA_NBD_AcK_PK"/>
    <property type="match status" value="1"/>
</dbReference>
<dbReference type="EC" id="2.7.2.1" evidence="6"/>
<comment type="pathway">
    <text evidence="6">Metabolic intermediate biosynthesis; acetyl-CoA biosynthesis; acetyl-CoA from acetate: step 1/2.</text>
</comment>
<evidence type="ECO:0000256" key="4">
    <source>
        <dbReference type="ARBA" id="ARBA00022777"/>
    </source>
</evidence>
<comment type="function">
    <text evidence="6">Catalyzes the formation of acetyl phosphate from acetate and ATP. Can also catalyze the reverse reaction.</text>
</comment>
<accession>A0ABW0NNJ1</accession>
<dbReference type="Gene3D" id="3.30.420.40">
    <property type="match status" value="2"/>
</dbReference>
<keyword evidence="9" id="KW-1185">Reference proteome</keyword>
<dbReference type="PIRSF" id="PIRSF000722">
    <property type="entry name" value="Acetate_prop_kin"/>
    <property type="match status" value="1"/>
</dbReference>
<evidence type="ECO:0000256" key="6">
    <source>
        <dbReference type="HAMAP-Rule" id="MF_00020"/>
    </source>
</evidence>
<dbReference type="RefSeq" id="WP_386740613.1">
    <property type="nucleotide sequence ID" value="NZ_JBHSMG010000002.1"/>
</dbReference>
<feature type="active site" description="Proton donor/acceptor" evidence="6">
    <location>
        <position position="124"/>
    </location>
</feature>
<feature type="site" description="Transition state stabilizer" evidence="6">
    <location>
        <position position="156"/>
    </location>
</feature>
<proteinExistence type="inferred from homology"/>
<dbReference type="PANTHER" id="PTHR21060:SF15">
    <property type="entry name" value="ACETATE KINASE-RELATED"/>
    <property type="match status" value="1"/>
</dbReference>
<comment type="subunit">
    <text evidence="6">Homodimer.</text>
</comment>
<dbReference type="HAMAP" id="MF_00020">
    <property type="entry name" value="Acetate_kinase"/>
    <property type="match status" value="1"/>
</dbReference>
<evidence type="ECO:0000256" key="1">
    <source>
        <dbReference type="ARBA" id="ARBA00008748"/>
    </source>
</evidence>
<evidence type="ECO:0000256" key="3">
    <source>
        <dbReference type="ARBA" id="ARBA00022741"/>
    </source>
</evidence>
<organism evidence="8 9">
    <name type="scientific">Lysinimonas soli</name>
    <dbReference type="NCBI Taxonomy" id="1074233"/>
    <lineage>
        <taxon>Bacteria</taxon>
        <taxon>Bacillati</taxon>
        <taxon>Actinomycetota</taxon>
        <taxon>Actinomycetes</taxon>
        <taxon>Micrococcales</taxon>
        <taxon>Microbacteriaceae</taxon>
        <taxon>Lysinimonas</taxon>
    </lineage>
</organism>
<dbReference type="EMBL" id="JBHSMG010000002">
    <property type="protein sequence ID" value="MFC5502126.1"/>
    <property type="molecule type" value="Genomic_DNA"/>
</dbReference>
<feature type="binding site" evidence="6">
    <location>
        <position position="8"/>
    </location>
    <ligand>
        <name>Mg(2+)</name>
        <dbReference type="ChEBI" id="CHEBI:18420"/>
    </ligand>
</feature>
<comment type="similarity">
    <text evidence="1 6 7">Belongs to the acetokinase family.</text>
</comment>
<dbReference type="PANTHER" id="PTHR21060">
    <property type="entry name" value="ACETATE KINASE"/>
    <property type="match status" value="1"/>
</dbReference>
<feature type="binding site" evidence="6">
    <location>
        <position position="15"/>
    </location>
    <ligand>
        <name>ATP</name>
        <dbReference type="ChEBI" id="CHEBI:30616"/>
    </ligand>
</feature>
<sequence length="375" mass="39904">MRSVFVLNTGSSSVKYRVVDVETAEVAATGVIDRIGEPGSEARDHRSAIAQILNRFAGLRIDAVGHRIVHGGERFVTATVIDDEVERGIEALAPLAPLHNPPGLLGIRAARAALPELAQVAVFDTAFHAALPEAARRYAIDTELADRHGIRRYGFHGTSYRIVSERAAAFLDRPLGELRMIVLHLGNGASAAAIAGGRSIDTSMGMTPLEGLVMGTRSGDIDPAVLLYLQRNAGLDTDQLDVLLNRHSGILGLSGHIDMRGLTDAIDAGEESARRALDIYLHRLRHYIGAYAAVLGGLDALVFTAGVGENSREVRSGAVEGLEFLGLRIDETANAERSGVARRISASDAPVAILVVPTDEELQIARETAAVLAAR</sequence>
<feature type="binding site" evidence="6">
    <location>
        <begin position="184"/>
        <end position="188"/>
    </location>
    <ligand>
        <name>ATP</name>
        <dbReference type="ChEBI" id="CHEBI:30616"/>
    </ligand>
</feature>
<comment type="cofactor">
    <cofactor evidence="6">
        <name>Mg(2+)</name>
        <dbReference type="ChEBI" id="CHEBI:18420"/>
    </cofactor>
    <cofactor evidence="6">
        <name>Mn(2+)</name>
        <dbReference type="ChEBI" id="CHEBI:29035"/>
    </cofactor>
    <text evidence="6">Mg(2+). Can also accept Mn(2+).</text>
</comment>
<protein>
    <recommendedName>
        <fullName evidence="6">Acetate kinase</fullName>
        <ecNumber evidence="6">2.7.2.1</ecNumber>
    </recommendedName>
    <alternativeName>
        <fullName evidence="6">Acetokinase</fullName>
    </alternativeName>
</protein>
<feature type="binding site" evidence="6">
    <location>
        <begin position="258"/>
        <end position="260"/>
    </location>
    <ligand>
        <name>ATP</name>
        <dbReference type="ChEBI" id="CHEBI:30616"/>
    </ligand>
</feature>
<keyword evidence="6" id="KW-0479">Metal-binding</keyword>
<name>A0ABW0NNJ1_9MICO</name>
<keyword evidence="5 6" id="KW-0067">ATP-binding</keyword>
<dbReference type="PRINTS" id="PR00471">
    <property type="entry name" value="ACETATEKNASE"/>
</dbReference>
<dbReference type="SUPFAM" id="SSF53067">
    <property type="entry name" value="Actin-like ATPase domain"/>
    <property type="match status" value="2"/>
</dbReference>
<dbReference type="InterPro" id="IPR000890">
    <property type="entry name" value="Aliphatic_acid_kin_short-chain"/>
</dbReference>
<evidence type="ECO:0000256" key="5">
    <source>
        <dbReference type="ARBA" id="ARBA00022840"/>
    </source>
</evidence>
<dbReference type="Proteomes" id="UP001596039">
    <property type="component" value="Unassembled WGS sequence"/>
</dbReference>
<keyword evidence="6" id="KW-0460">Magnesium</keyword>
<keyword evidence="6" id="KW-0963">Cytoplasm</keyword>
<feature type="binding site" evidence="6">
    <location>
        <position position="360"/>
    </location>
    <ligand>
        <name>Mg(2+)</name>
        <dbReference type="ChEBI" id="CHEBI:18420"/>
    </ligand>
</feature>
<keyword evidence="3 6" id="KW-0547">Nucleotide-binding</keyword>
<keyword evidence="2 6" id="KW-0808">Transferase</keyword>
<dbReference type="PROSITE" id="PS01076">
    <property type="entry name" value="ACETATE_KINASE_2"/>
    <property type="match status" value="1"/>
</dbReference>
<evidence type="ECO:0000313" key="8">
    <source>
        <dbReference type="EMBL" id="MFC5502126.1"/>
    </source>
</evidence>
<evidence type="ECO:0000256" key="2">
    <source>
        <dbReference type="ARBA" id="ARBA00022679"/>
    </source>
</evidence>
<dbReference type="GO" id="GO:0016301">
    <property type="term" value="F:kinase activity"/>
    <property type="evidence" value="ECO:0007669"/>
    <property type="project" value="UniProtKB-KW"/>
</dbReference>
<comment type="subcellular location">
    <subcellularLocation>
        <location evidence="6">Cytoplasm</location>
    </subcellularLocation>
</comment>
<dbReference type="Pfam" id="PF00871">
    <property type="entry name" value="Acetate_kinase"/>
    <property type="match status" value="1"/>
</dbReference>
<dbReference type="InterPro" id="IPR043129">
    <property type="entry name" value="ATPase_NBD"/>
</dbReference>
<gene>
    <name evidence="6" type="primary">ackA</name>
    <name evidence="8" type="ORF">ACFPJ4_07735</name>
</gene>
<keyword evidence="4 6" id="KW-0418">Kinase</keyword>
<comment type="caution">
    <text evidence="8">The sequence shown here is derived from an EMBL/GenBank/DDBJ whole genome shotgun (WGS) entry which is preliminary data.</text>
</comment>
<feature type="binding site" evidence="6">
    <location>
        <position position="67"/>
    </location>
    <ligand>
        <name>substrate</name>
    </ligand>
</feature>